<sequence length="684" mass="74337">MLRRAARAKHGSTESSSTVQVASTDHIKFPSTEPCCQIASLVMVPRMPARRPSRLRVKKGREDKIDSTDMEAAEWVSRTLPNNGVVEVDPLTISEQIRLADRTGSTSAQNLVAEPTTTSSEISGYYTPTGGFLRVPFGVPLAAGSAIVLAAMAVLVHSLSRQNSGAGATSNQSELEGKLSSGSFAGESIKPFTGHPATDDQSRGSRALKAPHSLTEDMKLPAEVLANTAGLSAGAAIVTTFDLQPGSVRRKLNHSSMPLPPSLSNAGPKHDTERRSEQSQASVWAAATPFFPPTNSQVPSSTPNPVSSWPEAKYKSVIPFFPSDRVATTSRHQNRSSLESVAPFFPDEDGNKRRNRSSSTNATPFDPKEQSNESHDRGLLENITPFFADEQHSNRESIPAMEAVTPFFPDERVDEHRNNSMLETVTPFFAYEHGGASAGSPHSKTSFKYENVTPFFPDDRVERSSNIEQPSSRPHYSGSKTSQFKEGFGSWDGESNGESRDSLAEAMSPDSVSNGGSISSEGKQVLAEMANRVWADDRHREFIEGTMKRSASERSDDVVSLEGEEALSLEQGFVPEVKVEIKLSPEELAILEERKAEEERENAKYRALQAAIPAVAIGAGALGSLAGVDGAFQMVGLTATASFISYDLIWANKRKVLLEELSRITDHKGFLRWLQKRKIVKTNC</sequence>
<keyword evidence="2" id="KW-0472">Membrane</keyword>
<proteinExistence type="predicted"/>
<feature type="compositionally biased region" description="Polar residues" evidence="1">
    <location>
        <begin position="466"/>
        <end position="484"/>
    </location>
</feature>
<evidence type="ECO:0000313" key="3">
    <source>
        <dbReference type="EnsemblPlants" id="Pp3c3_24520V3.3"/>
    </source>
</evidence>
<feature type="compositionally biased region" description="Polar residues" evidence="1">
    <location>
        <begin position="510"/>
        <end position="519"/>
    </location>
</feature>
<feature type="transmembrane region" description="Helical" evidence="2">
    <location>
        <begin position="135"/>
        <end position="156"/>
    </location>
</feature>
<evidence type="ECO:0000256" key="1">
    <source>
        <dbReference type="SAM" id="MobiDB-lite"/>
    </source>
</evidence>
<feature type="compositionally biased region" description="Polar residues" evidence="1">
    <location>
        <begin position="13"/>
        <end position="22"/>
    </location>
</feature>
<keyword evidence="2" id="KW-0812">Transmembrane</keyword>
<feature type="region of interest" description="Disordered" evidence="1">
    <location>
        <begin position="327"/>
        <end position="375"/>
    </location>
</feature>
<reference evidence="3" key="3">
    <citation type="submission" date="2020-12" db="UniProtKB">
        <authorList>
            <consortium name="EnsemblPlants"/>
        </authorList>
    </citation>
    <scope>IDENTIFICATION</scope>
</reference>
<keyword evidence="2" id="KW-1133">Transmembrane helix</keyword>
<feature type="region of interest" description="Disordered" evidence="1">
    <location>
        <begin position="1"/>
        <end position="22"/>
    </location>
</feature>
<dbReference type="EnsemblPlants" id="Pp3c3_24520V3.3">
    <property type="protein sequence ID" value="Pp3c3_24520V3.3"/>
    <property type="gene ID" value="Pp3c3_24520"/>
</dbReference>
<feature type="region of interest" description="Disordered" evidence="1">
    <location>
        <begin position="249"/>
        <end position="309"/>
    </location>
</feature>
<gene>
    <name evidence="3" type="primary">LOC112279723</name>
</gene>
<organism evidence="3 4">
    <name type="scientific">Physcomitrium patens</name>
    <name type="common">Spreading-leaved earth moss</name>
    <name type="synonym">Physcomitrella patens</name>
    <dbReference type="NCBI Taxonomy" id="3218"/>
    <lineage>
        <taxon>Eukaryota</taxon>
        <taxon>Viridiplantae</taxon>
        <taxon>Streptophyta</taxon>
        <taxon>Embryophyta</taxon>
        <taxon>Bryophyta</taxon>
        <taxon>Bryophytina</taxon>
        <taxon>Bryopsida</taxon>
        <taxon>Funariidae</taxon>
        <taxon>Funariales</taxon>
        <taxon>Funariaceae</taxon>
        <taxon>Physcomitrium</taxon>
    </lineage>
</organism>
<feature type="region of interest" description="Disordered" evidence="1">
    <location>
        <begin position="458"/>
        <end position="519"/>
    </location>
</feature>
<evidence type="ECO:0000256" key="2">
    <source>
        <dbReference type="SAM" id="Phobius"/>
    </source>
</evidence>
<feature type="compositionally biased region" description="Polar residues" evidence="1">
    <location>
        <begin position="293"/>
        <end position="307"/>
    </location>
</feature>
<keyword evidence="4" id="KW-1185">Reference proteome</keyword>
<dbReference type="AlphaFoldDB" id="A0A7I4DC29"/>
<feature type="compositionally biased region" description="Polar residues" evidence="1">
    <location>
        <begin position="327"/>
        <end position="339"/>
    </location>
</feature>
<feature type="region of interest" description="Disordered" evidence="1">
    <location>
        <begin position="163"/>
        <end position="207"/>
    </location>
</feature>
<dbReference type="EMBL" id="ABEU02000003">
    <property type="status" value="NOT_ANNOTATED_CDS"/>
    <property type="molecule type" value="Genomic_DNA"/>
</dbReference>
<accession>A0A7I4DC29</accession>
<reference evidence="3 4" key="1">
    <citation type="journal article" date="2008" name="Science">
        <title>The Physcomitrella genome reveals evolutionary insights into the conquest of land by plants.</title>
        <authorList>
            <person name="Rensing S."/>
            <person name="Lang D."/>
            <person name="Zimmer A."/>
            <person name="Terry A."/>
            <person name="Salamov A."/>
            <person name="Shapiro H."/>
            <person name="Nishiyama T."/>
            <person name="Perroud P.-F."/>
            <person name="Lindquist E."/>
            <person name="Kamisugi Y."/>
            <person name="Tanahashi T."/>
            <person name="Sakakibara K."/>
            <person name="Fujita T."/>
            <person name="Oishi K."/>
            <person name="Shin-I T."/>
            <person name="Kuroki Y."/>
            <person name="Toyoda A."/>
            <person name="Suzuki Y."/>
            <person name="Hashimoto A."/>
            <person name="Yamaguchi K."/>
            <person name="Sugano A."/>
            <person name="Kohara Y."/>
            <person name="Fujiyama A."/>
            <person name="Anterola A."/>
            <person name="Aoki S."/>
            <person name="Ashton N."/>
            <person name="Barbazuk W.B."/>
            <person name="Barker E."/>
            <person name="Bennetzen J."/>
            <person name="Bezanilla M."/>
            <person name="Blankenship R."/>
            <person name="Cho S.H."/>
            <person name="Dutcher S."/>
            <person name="Estelle M."/>
            <person name="Fawcett J.A."/>
            <person name="Gundlach H."/>
            <person name="Hanada K."/>
            <person name="Heyl A."/>
            <person name="Hicks K.A."/>
            <person name="Hugh J."/>
            <person name="Lohr M."/>
            <person name="Mayer K."/>
            <person name="Melkozernov A."/>
            <person name="Murata T."/>
            <person name="Nelson D."/>
            <person name="Pils B."/>
            <person name="Prigge M."/>
            <person name="Reiss B."/>
            <person name="Renner T."/>
            <person name="Rombauts S."/>
            <person name="Rushton P."/>
            <person name="Sanderfoot A."/>
            <person name="Schween G."/>
            <person name="Shiu S.-H."/>
            <person name="Stueber K."/>
            <person name="Theodoulou F.L."/>
            <person name="Tu H."/>
            <person name="Van de Peer Y."/>
            <person name="Verrier P.J."/>
            <person name="Waters E."/>
            <person name="Wood A."/>
            <person name="Yang L."/>
            <person name="Cove D."/>
            <person name="Cuming A."/>
            <person name="Hasebe M."/>
            <person name="Lucas S."/>
            <person name="Mishler D.B."/>
            <person name="Reski R."/>
            <person name="Grigoriev I."/>
            <person name="Quatrano R.S."/>
            <person name="Boore J.L."/>
        </authorList>
    </citation>
    <scope>NUCLEOTIDE SEQUENCE [LARGE SCALE GENOMIC DNA]</scope>
    <source>
        <strain evidence="3 4">cv. Gransden 2004</strain>
    </source>
</reference>
<evidence type="ECO:0000313" key="4">
    <source>
        <dbReference type="Proteomes" id="UP000006727"/>
    </source>
</evidence>
<feature type="compositionally biased region" description="Basic and acidic residues" evidence="1">
    <location>
        <begin position="268"/>
        <end position="277"/>
    </location>
</feature>
<dbReference type="Proteomes" id="UP000006727">
    <property type="component" value="Chromosome 3"/>
</dbReference>
<name>A0A7I4DC29_PHYPA</name>
<dbReference type="Gramene" id="Pp3c3_24520V3.3">
    <property type="protein sequence ID" value="Pp3c3_24520V3.3"/>
    <property type="gene ID" value="Pp3c3_24520"/>
</dbReference>
<feature type="compositionally biased region" description="Basic residues" evidence="1">
    <location>
        <begin position="1"/>
        <end position="10"/>
    </location>
</feature>
<reference evidence="3 4" key="2">
    <citation type="journal article" date="2018" name="Plant J.">
        <title>The Physcomitrella patens chromosome-scale assembly reveals moss genome structure and evolution.</title>
        <authorList>
            <person name="Lang D."/>
            <person name="Ullrich K.K."/>
            <person name="Murat F."/>
            <person name="Fuchs J."/>
            <person name="Jenkins J."/>
            <person name="Haas F.B."/>
            <person name="Piednoel M."/>
            <person name="Gundlach H."/>
            <person name="Van Bel M."/>
            <person name="Meyberg R."/>
            <person name="Vives C."/>
            <person name="Morata J."/>
            <person name="Symeonidi A."/>
            <person name="Hiss M."/>
            <person name="Muchero W."/>
            <person name="Kamisugi Y."/>
            <person name="Saleh O."/>
            <person name="Blanc G."/>
            <person name="Decker E.L."/>
            <person name="van Gessel N."/>
            <person name="Grimwood J."/>
            <person name="Hayes R.D."/>
            <person name="Graham S.W."/>
            <person name="Gunter L.E."/>
            <person name="McDaniel S.F."/>
            <person name="Hoernstein S.N.W."/>
            <person name="Larsson A."/>
            <person name="Li F.W."/>
            <person name="Perroud P.F."/>
            <person name="Phillips J."/>
            <person name="Ranjan P."/>
            <person name="Rokshar D.S."/>
            <person name="Rothfels C.J."/>
            <person name="Schneider L."/>
            <person name="Shu S."/>
            <person name="Stevenson D.W."/>
            <person name="Thummler F."/>
            <person name="Tillich M."/>
            <person name="Villarreal Aguilar J.C."/>
            <person name="Widiez T."/>
            <person name="Wong G.K."/>
            <person name="Wymore A."/>
            <person name="Zhang Y."/>
            <person name="Zimmer A.D."/>
            <person name="Quatrano R.S."/>
            <person name="Mayer K.F.X."/>
            <person name="Goodstein D."/>
            <person name="Casacuberta J.M."/>
            <person name="Vandepoele K."/>
            <person name="Reski R."/>
            <person name="Cuming A.C."/>
            <person name="Tuskan G.A."/>
            <person name="Maumus F."/>
            <person name="Salse J."/>
            <person name="Schmutz J."/>
            <person name="Rensing S.A."/>
        </authorList>
    </citation>
    <scope>NUCLEOTIDE SEQUENCE [LARGE SCALE GENOMIC DNA]</scope>
    <source>
        <strain evidence="3 4">cv. Gransden 2004</strain>
    </source>
</reference>
<feature type="compositionally biased region" description="Basic and acidic residues" evidence="1">
    <location>
        <begin position="366"/>
        <end position="375"/>
    </location>
</feature>
<feature type="compositionally biased region" description="Polar residues" evidence="1">
    <location>
        <begin position="163"/>
        <end position="174"/>
    </location>
</feature>
<protein>
    <submittedName>
        <fullName evidence="3">Uncharacterized protein</fullName>
    </submittedName>
</protein>